<evidence type="ECO:0000256" key="1">
    <source>
        <dbReference type="SAM" id="Phobius"/>
    </source>
</evidence>
<proteinExistence type="predicted"/>
<keyword evidence="1" id="KW-1133">Transmembrane helix</keyword>
<evidence type="ECO:0000313" key="2">
    <source>
        <dbReference type="EMBL" id="RVU16210.1"/>
    </source>
</evidence>
<feature type="transmembrane region" description="Helical" evidence="1">
    <location>
        <begin position="114"/>
        <end position="132"/>
    </location>
</feature>
<gene>
    <name evidence="2" type="ORF">EOE48_17835</name>
</gene>
<feature type="transmembrane region" description="Helical" evidence="1">
    <location>
        <begin position="32"/>
        <end position="51"/>
    </location>
</feature>
<feature type="transmembrane region" description="Helical" evidence="1">
    <location>
        <begin position="235"/>
        <end position="256"/>
    </location>
</feature>
<feature type="transmembrane region" description="Helical" evidence="1">
    <location>
        <begin position="89"/>
        <end position="108"/>
    </location>
</feature>
<feature type="transmembrane region" description="Helical" evidence="1">
    <location>
        <begin position="207"/>
        <end position="229"/>
    </location>
</feature>
<dbReference type="OrthoDB" id="7275411at2"/>
<organism evidence="2 3">
    <name type="scientific">Methylobacterium oryzihabitans</name>
    <dbReference type="NCBI Taxonomy" id="2499852"/>
    <lineage>
        <taxon>Bacteria</taxon>
        <taxon>Pseudomonadati</taxon>
        <taxon>Pseudomonadota</taxon>
        <taxon>Alphaproteobacteria</taxon>
        <taxon>Hyphomicrobiales</taxon>
        <taxon>Methylobacteriaceae</taxon>
        <taxon>Methylobacterium</taxon>
    </lineage>
</organism>
<keyword evidence="3" id="KW-1185">Reference proteome</keyword>
<sequence length="268" mass="26797">MGAFLLVLAAKMVASAAVVVIASYGVERAGPLVGAMIATLPLSAGPAYVFLALDHEPDFLREAAVASLPAISATGLFILAYAGLARRRGLAVSLGAGLLVWVAAVPLLRALAHTLAEAVVMAVLVLGACLAAGRALRGSGAVPRRPGRRRDVAIRAGIVMTLVAAVVLVGRAAGPAAAGVLALAPVVMVSLAVILHPRIGGPATARVLVLSLPGLAGFVVALAGLALTVERLGAAAALSLALLISVAWNGAILLAARHRSAHPLEPSR</sequence>
<accession>A0A3S2V859</accession>
<dbReference type="RefSeq" id="WP_127731579.1">
    <property type="nucleotide sequence ID" value="NZ_SACP01000017.1"/>
</dbReference>
<dbReference type="Proteomes" id="UP000286997">
    <property type="component" value="Unassembled WGS sequence"/>
</dbReference>
<protein>
    <submittedName>
        <fullName evidence="2">Uncharacterized protein</fullName>
    </submittedName>
</protein>
<evidence type="ECO:0000313" key="3">
    <source>
        <dbReference type="Proteomes" id="UP000286997"/>
    </source>
</evidence>
<keyword evidence="1" id="KW-0812">Transmembrane</keyword>
<comment type="caution">
    <text evidence="2">The sequence shown here is derived from an EMBL/GenBank/DDBJ whole genome shotgun (WGS) entry which is preliminary data.</text>
</comment>
<dbReference type="EMBL" id="SACP01000017">
    <property type="protein sequence ID" value="RVU16210.1"/>
    <property type="molecule type" value="Genomic_DNA"/>
</dbReference>
<feature type="transmembrane region" description="Helical" evidence="1">
    <location>
        <begin position="176"/>
        <end position="195"/>
    </location>
</feature>
<feature type="transmembrane region" description="Helical" evidence="1">
    <location>
        <begin position="63"/>
        <end position="82"/>
    </location>
</feature>
<feature type="transmembrane region" description="Helical" evidence="1">
    <location>
        <begin position="6"/>
        <end position="25"/>
    </location>
</feature>
<name>A0A3S2V859_9HYPH</name>
<dbReference type="AlphaFoldDB" id="A0A3S2V859"/>
<reference evidence="2 3" key="1">
    <citation type="submission" date="2019-01" db="EMBL/GenBank/DDBJ databases">
        <authorList>
            <person name="Chen W.-M."/>
        </authorList>
    </citation>
    <scope>NUCLEOTIDE SEQUENCE [LARGE SCALE GENOMIC DNA]</scope>
    <source>
        <strain evidence="2 3">TER-1</strain>
    </source>
</reference>
<keyword evidence="1" id="KW-0472">Membrane</keyword>
<feature type="transmembrane region" description="Helical" evidence="1">
    <location>
        <begin position="152"/>
        <end position="170"/>
    </location>
</feature>